<feature type="domain" description="BHLH" evidence="8">
    <location>
        <begin position="94"/>
        <end position="145"/>
    </location>
</feature>
<organism evidence="9 10">
    <name type="scientific">Pisum sativum</name>
    <name type="common">Garden pea</name>
    <name type="synonym">Lathyrus oleraceus</name>
    <dbReference type="NCBI Taxonomy" id="3888"/>
    <lineage>
        <taxon>Eukaryota</taxon>
        <taxon>Viridiplantae</taxon>
        <taxon>Streptophyta</taxon>
        <taxon>Embryophyta</taxon>
        <taxon>Tracheophyta</taxon>
        <taxon>Spermatophyta</taxon>
        <taxon>Magnoliopsida</taxon>
        <taxon>eudicotyledons</taxon>
        <taxon>Gunneridae</taxon>
        <taxon>Pentapetalae</taxon>
        <taxon>rosids</taxon>
        <taxon>fabids</taxon>
        <taxon>Fabales</taxon>
        <taxon>Fabaceae</taxon>
        <taxon>Papilionoideae</taxon>
        <taxon>50 kb inversion clade</taxon>
        <taxon>NPAAA clade</taxon>
        <taxon>Hologalegina</taxon>
        <taxon>IRL clade</taxon>
        <taxon>Fabeae</taxon>
        <taxon>Lathyrus</taxon>
    </lineage>
</organism>
<dbReference type="PANTHER" id="PTHR46684:SF16">
    <property type="entry name" value="TRANSCRIPTION FACTOR BHLH67-LIKE ISOFORM X2"/>
    <property type="match status" value="1"/>
</dbReference>
<keyword evidence="5" id="KW-0539">Nucleus</keyword>
<dbReference type="Gene3D" id="4.10.280.10">
    <property type="entry name" value="Helix-loop-helix DNA-binding domain"/>
    <property type="match status" value="1"/>
</dbReference>
<dbReference type="AlphaFoldDB" id="A0A9D4XHR4"/>
<dbReference type="GO" id="GO:0046983">
    <property type="term" value="F:protein dimerization activity"/>
    <property type="evidence" value="ECO:0007669"/>
    <property type="project" value="InterPro"/>
</dbReference>
<proteinExistence type="predicted"/>
<comment type="subcellular location">
    <subcellularLocation>
        <location evidence="1">Nucleus</location>
    </subcellularLocation>
</comment>
<evidence type="ECO:0000313" key="10">
    <source>
        <dbReference type="Proteomes" id="UP001058974"/>
    </source>
</evidence>
<feature type="region of interest" description="Disordered" evidence="7">
    <location>
        <begin position="60"/>
        <end position="92"/>
    </location>
</feature>
<dbReference type="GO" id="GO:0003700">
    <property type="term" value="F:DNA-binding transcription factor activity"/>
    <property type="evidence" value="ECO:0007669"/>
    <property type="project" value="InterPro"/>
</dbReference>
<name>A0A9D4XHR4_PEA</name>
<evidence type="ECO:0000313" key="9">
    <source>
        <dbReference type="EMBL" id="KAI5419430.1"/>
    </source>
</evidence>
<comment type="caution">
    <text evidence="9">The sequence shown here is derived from an EMBL/GenBank/DDBJ whole genome shotgun (WGS) entry which is preliminary data.</text>
</comment>
<dbReference type="InterPro" id="IPR036638">
    <property type="entry name" value="HLH_DNA-bd_sf"/>
</dbReference>
<dbReference type="Gramene" id="PSAT_LOCUS16699_t1">
    <property type="protein sequence ID" value="CAL5197143.1"/>
    <property type="gene ID" value="PSAT_LOCUS16699"/>
</dbReference>
<dbReference type="SUPFAM" id="SSF47459">
    <property type="entry name" value="HLH, helix-loop-helix DNA-binding domain"/>
    <property type="match status" value="1"/>
</dbReference>
<feature type="coiled-coil region" evidence="6">
    <location>
        <begin position="142"/>
        <end position="177"/>
    </location>
</feature>
<dbReference type="SMART" id="SM00353">
    <property type="entry name" value="HLH"/>
    <property type="match status" value="1"/>
</dbReference>
<keyword evidence="3" id="KW-0238">DNA-binding</keyword>
<dbReference type="GO" id="GO:0003677">
    <property type="term" value="F:DNA binding"/>
    <property type="evidence" value="ECO:0007669"/>
    <property type="project" value="UniProtKB-KW"/>
</dbReference>
<keyword evidence="2" id="KW-0805">Transcription regulation</keyword>
<dbReference type="GO" id="GO:0045893">
    <property type="term" value="P:positive regulation of DNA-templated transcription"/>
    <property type="evidence" value="ECO:0007669"/>
    <property type="project" value="TreeGrafter"/>
</dbReference>
<evidence type="ECO:0000256" key="7">
    <source>
        <dbReference type="SAM" id="MobiDB-lite"/>
    </source>
</evidence>
<dbReference type="GO" id="GO:0010052">
    <property type="term" value="P:guard cell differentiation"/>
    <property type="evidence" value="ECO:0007669"/>
    <property type="project" value="InterPro"/>
</dbReference>
<keyword evidence="10" id="KW-1185">Reference proteome</keyword>
<dbReference type="Proteomes" id="UP001058974">
    <property type="component" value="Chromosome 4"/>
</dbReference>
<dbReference type="Gramene" id="Psat4g121480.1">
    <property type="protein sequence ID" value="Psat4g121480.1.cds"/>
    <property type="gene ID" value="Psat4g121480"/>
</dbReference>
<dbReference type="PROSITE" id="PS50888">
    <property type="entry name" value="BHLH"/>
    <property type="match status" value="1"/>
</dbReference>
<feature type="compositionally biased region" description="Basic residues" evidence="7">
    <location>
        <begin position="75"/>
        <end position="86"/>
    </location>
</feature>
<keyword evidence="4" id="KW-0804">Transcription</keyword>
<accession>A0A9D4XHR4</accession>
<evidence type="ECO:0000256" key="5">
    <source>
        <dbReference type="ARBA" id="ARBA00023242"/>
    </source>
</evidence>
<evidence type="ECO:0000256" key="3">
    <source>
        <dbReference type="ARBA" id="ARBA00023125"/>
    </source>
</evidence>
<dbReference type="GO" id="GO:0005634">
    <property type="term" value="C:nucleus"/>
    <property type="evidence" value="ECO:0007669"/>
    <property type="project" value="UniProtKB-SubCell"/>
</dbReference>
<evidence type="ECO:0000259" key="8">
    <source>
        <dbReference type="PROSITE" id="PS50888"/>
    </source>
</evidence>
<dbReference type="OrthoDB" id="684567at2759"/>
<evidence type="ECO:0000256" key="6">
    <source>
        <dbReference type="SAM" id="Coils"/>
    </source>
</evidence>
<dbReference type="Gramene" id="Psat04G0356200-T1">
    <property type="protein sequence ID" value="KAI5419430.1"/>
    <property type="gene ID" value="KIW84_043562"/>
</dbReference>
<dbReference type="InterPro" id="IPR011598">
    <property type="entry name" value="bHLH_dom"/>
</dbReference>
<dbReference type="EMBL" id="JAMSHJ010000004">
    <property type="protein sequence ID" value="KAI5419430.1"/>
    <property type="molecule type" value="Genomic_DNA"/>
</dbReference>
<evidence type="ECO:0000256" key="2">
    <source>
        <dbReference type="ARBA" id="ARBA00023015"/>
    </source>
</evidence>
<sequence length="304" mass="34734">MALETIIYDTISATPFSSSTSSYHHDTIESSCFLENAMSYEQQQHHEAVIFDQSNRKREFMEQDETMSSNQVAQGRKKRRRKPRVCKNKEEAETQRITHITVERNRRKQMNEHLAVLRSLMPESYVQRGDQASIVGGAIEFVKELEHLLQSLEARKLQLFQQELALQQNNIEETSNVSKLNNMKPPFAQFFVYPQYTWSQTPNNKYTSKTKAAIADIEVTLIETHASLRILTKTRPGQLTKLVAGFQTLFLTILHLNVTTIQPLVFYSISAKVEEGFQLGSVDGIATAVHHLLGRIEEEASLCC</sequence>
<dbReference type="CDD" id="cd11448">
    <property type="entry name" value="bHLH_AtFAMA_like"/>
    <property type="match status" value="1"/>
</dbReference>
<dbReference type="InterPro" id="IPR044283">
    <property type="entry name" value="FAMA/SPEECHLESS/MUTE-like"/>
</dbReference>
<keyword evidence="6" id="KW-0175">Coiled coil</keyword>
<gene>
    <name evidence="9" type="ORF">KIW84_043562</name>
</gene>
<protein>
    <recommendedName>
        <fullName evidence="8">BHLH domain-containing protein</fullName>
    </recommendedName>
</protein>
<evidence type="ECO:0000256" key="1">
    <source>
        <dbReference type="ARBA" id="ARBA00004123"/>
    </source>
</evidence>
<reference evidence="9 10" key="1">
    <citation type="journal article" date="2022" name="Nat. Genet.">
        <title>Improved pea reference genome and pan-genome highlight genomic features and evolutionary characteristics.</title>
        <authorList>
            <person name="Yang T."/>
            <person name="Liu R."/>
            <person name="Luo Y."/>
            <person name="Hu S."/>
            <person name="Wang D."/>
            <person name="Wang C."/>
            <person name="Pandey M.K."/>
            <person name="Ge S."/>
            <person name="Xu Q."/>
            <person name="Li N."/>
            <person name="Li G."/>
            <person name="Huang Y."/>
            <person name="Saxena R.K."/>
            <person name="Ji Y."/>
            <person name="Li M."/>
            <person name="Yan X."/>
            <person name="He Y."/>
            <person name="Liu Y."/>
            <person name="Wang X."/>
            <person name="Xiang C."/>
            <person name="Varshney R.K."/>
            <person name="Ding H."/>
            <person name="Gao S."/>
            <person name="Zong X."/>
        </authorList>
    </citation>
    <scope>NUCLEOTIDE SEQUENCE [LARGE SCALE GENOMIC DNA]</scope>
    <source>
        <strain evidence="9 10">cv. Zhongwan 6</strain>
    </source>
</reference>
<dbReference type="PANTHER" id="PTHR46684">
    <property type="entry name" value="TRANSCRIPTION FACTOR FAMA"/>
    <property type="match status" value="1"/>
</dbReference>
<evidence type="ECO:0000256" key="4">
    <source>
        <dbReference type="ARBA" id="ARBA00023163"/>
    </source>
</evidence>
<dbReference type="Pfam" id="PF00010">
    <property type="entry name" value="HLH"/>
    <property type="match status" value="1"/>
</dbReference>